<dbReference type="Gene3D" id="3.20.20.140">
    <property type="entry name" value="Metal-dependent hydrolases"/>
    <property type="match status" value="1"/>
</dbReference>
<evidence type="ECO:0000256" key="3">
    <source>
        <dbReference type="ARBA" id="ARBA00022801"/>
    </source>
</evidence>
<dbReference type="Pfam" id="PF01026">
    <property type="entry name" value="TatD_DNase"/>
    <property type="match status" value="1"/>
</dbReference>
<comment type="caution">
    <text evidence="5">The sequence shown here is derived from an EMBL/GenBank/DDBJ whole genome shotgun (WGS) entry which is preliminary data.</text>
</comment>
<keyword evidence="6" id="KW-1185">Reference proteome</keyword>
<dbReference type="PANTHER" id="PTHR46124">
    <property type="entry name" value="D-AMINOACYL-TRNA DEACYLASE"/>
    <property type="match status" value="1"/>
</dbReference>
<dbReference type="GO" id="GO:0004536">
    <property type="term" value="F:DNA nuclease activity"/>
    <property type="evidence" value="ECO:0007669"/>
    <property type="project" value="InterPro"/>
</dbReference>
<dbReference type="GO" id="GO:0005829">
    <property type="term" value="C:cytosol"/>
    <property type="evidence" value="ECO:0007669"/>
    <property type="project" value="TreeGrafter"/>
</dbReference>
<evidence type="ECO:0000256" key="2">
    <source>
        <dbReference type="ARBA" id="ARBA00022723"/>
    </source>
</evidence>
<name>A0A5C6AKS9_9BACT</name>
<dbReference type="InterPro" id="IPR018228">
    <property type="entry name" value="DNase_TatD-rel_CS"/>
</dbReference>
<dbReference type="SUPFAM" id="SSF51556">
    <property type="entry name" value="Metallo-dependent hydrolases"/>
    <property type="match status" value="1"/>
</dbReference>
<accession>A0A5C6AKS9</accession>
<dbReference type="NCBIfam" id="TIGR00010">
    <property type="entry name" value="YchF/TatD family DNA exonuclease"/>
    <property type="match status" value="1"/>
</dbReference>
<feature type="binding site" evidence="4">
    <location>
        <position position="8"/>
    </location>
    <ligand>
        <name>a divalent metal cation</name>
        <dbReference type="ChEBI" id="CHEBI:60240"/>
        <label>1</label>
    </ligand>
</feature>
<dbReference type="InterPro" id="IPR015991">
    <property type="entry name" value="TatD/YcfH-like"/>
</dbReference>
<feature type="binding site" evidence="4">
    <location>
        <position position="92"/>
    </location>
    <ligand>
        <name>a divalent metal cation</name>
        <dbReference type="ChEBI" id="CHEBI:60240"/>
        <label>1</label>
    </ligand>
</feature>
<keyword evidence="3 5" id="KW-0378">Hydrolase</keyword>
<evidence type="ECO:0000313" key="5">
    <source>
        <dbReference type="EMBL" id="TWU00011.1"/>
    </source>
</evidence>
<dbReference type="RefSeq" id="WP_197526244.1">
    <property type="nucleotide sequence ID" value="NZ_SJPR01000001.1"/>
</dbReference>
<reference evidence="5 6" key="1">
    <citation type="submission" date="2019-02" db="EMBL/GenBank/DDBJ databases">
        <title>Deep-cultivation of Planctomycetes and their phenomic and genomic characterization uncovers novel biology.</title>
        <authorList>
            <person name="Wiegand S."/>
            <person name="Jogler M."/>
            <person name="Boedeker C."/>
            <person name="Pinto D."/>
            <person name="Vollmers J."/>
            <person name="Rivas-Marin E."/>
            <person name="Kohn T."/>
            <person name="Peeters S.H."/>
            <person name="Heuer A."/>
            <person name="Rast P."/>
            <person name="Oberbeckmann S."/>
            <person name="Bunk B."/>
            <person name="Jeske O."/>
            <person name="Meyerdierks A."/>
            <person name="Storesund J.E."/>
            <person name="Kallscheuer N."/>
            <person name="Luecker S."/>
            <person name="Lage O.M."/>
            <person name="Pohl T."/>
            <person name="Merkel B.J."/>
            <person name="Hornburger P."/>
            <person name="Mueller R.-W."/>
            <person name="Bruemmer F."/>
            <person name="Labrenz M."/>
            <person name="Spormann A.M."/>
            <person name="Op Den Camp H."/>
            <person name="Overmann J."/>
            <person name="Amann R."/>
            <person name="Jetten M.S.M."/>
            <person name="Mascher T."/>
            <person name="Medema M.H."/>
            <person name="Devos D.P."/>
            <person name="Kaster A.-K."/>
            <person name="Ovreas L."/>
            <person name="Rohde M."/>
            <person name="Galperin M.Y."/>
            <person name="Jogler C."/>
        </authorList>
    </citation>
    <scope>NUCLEOTIDE SEQUENCE [LARGE SCALE GENOMIC DNA]</scope>
    <source>
        <strain evidence="5 6">Pla108</strain>
    </source>
</reference>
<comment type="similarity">
    <text evidence="1">Belongs to the metallo-dependent hydrolases superfamily. TatD-type hydrolase family.</text>
</comment>
<sequence>MLYDTHAHLDQRTFADDLPAVLERARGAGVLDVNVIGVDAASSRAIVALAAEHSKLHAVVGIQPNDVGEAQPGDWDEIVRLAAAPGVVGLGETGLDRYWDATPFEQQQDYFDRHLRLSQTTGLPFVVHMRECEEEVLAMLRSARERGPLAGVMHSYTGTAAGATEAIELGLLVSFAGMVTFKKSDALREVAVGVPLDRLLVETDAPYLTPEPVRKVKRNEPAHVAHTARFLADLRGEPFDAFAEQTTANAKRLFVPR</sequence>
<proteinExistence type="inferred from homology"/>
<gene>
    <name evidence="5" type="primary">ycfH</name>
    <name evidence="5" type="ORF">Pla108_09540</name>
</gene>
<evidence type="ECO:0000313" key="6">
    <source>
        <dbReference type="Proteomes" id="UP000317421"/>
    </source>
</evidence>
<feature type="binding site" evidence="4">
    <location>
        <position position="154"/>
    </location>
    <ligand>
        <name>a divalent metal cation</name>
        <dbReference type="ChEBI" id="CHEBI:60240"/>
        <label>2</label>
    </ligand>
</feature>
<feature type="binding site" evidence="4">
    <location>
        <position position="128"/>
    </location>
    <ligand>
        <name>a divalent metal cation</name>
        <dbReference type="ChEBI" id="CHEBI:60240"/>
        <label>2</label>
    </ligand>
</feature>
<dbReference type="GO" id="GO:0016788">
    <property type="term" value="F:hydrolase activity, acting on ester bonds"/>
    <property type="evidence" value="ECO:0007669"/>
    <property type="project" value="InterPro"/>
</dbReference>
<protein>
    <submittedName>
        <fullName evidence="5">Putative deoxyribonuclease YcfH</fullName>
        <ecNumber evidence="5">3.1.21.-</ecNumber>
    </submittedName>
</protein>
<organism evidence="5 6">
    <name type="scientific">Botrimarina colliarenosi</name>
    <dbReference type="NCBI Taxonomy" id="2528001"/>
    <lineage>
        <taxon>Bacteria</taxon>
        <taxon>Pseudomonadati</taxon>
        <taxon>Planctomycetota</taxon>
        <taxon>Planctomycetia</taxon>
        <taxon>Pirellulales</taxon>
        <taxon>Lacipirellulaceae</taxon>
        <taxon>Botrimarina</taxon>
    </lineage>
</organism>
<keyword evidence="2 4" id="KW-0479">Metal-binding</keyword>
<dbReference type="PROSITE" id="PS01137">
    <property type="entry name" value="TATD_1"/>
    <property type="match status" value="1"/>
</dbReference>
<evidence type="ECO:0000256" key="4">
    <source>
        <dbReference type="PIRSR" id="PIRSR005902-1"/>
    </source>
</evidence>
<dbReference type="EC" id="3.1.21.-" evidence="5"/>
<dbReference type="CDD" id="cd01310">
    <property type="entry name" value="TatD_DNAse"/>
    <property type="match status" value="1"/>
</dbReference>
<dbReference type="PANTHER" id="PTHR46124:SF2">
    <property type="entry name" value="D-AMINOACYL-TRNA DEACYLASE"/>
    <property type="match status" value="1"/>
</dbReference>
<dbReference type="FunFam" id="3.20.20.140:FF:000005">
    <property type="entry name" value="TatD family hydrolase"/>
    <property type="match status" value="1"/>
</dbReference>
<dbReference type="PIRSF" id="PIRSF005902">
    <property type="entry name" value="DNase_TatD"/>
    <property type="match status" value="1"/>
</dbReference>
<feature type="binding site" evidence="4">
    <location>
        <position position="204"/>
    </location>
    <ligand>
        <name>a divalent metal cation</name>
        <dbReference type="ChEBI" id="CHEBI:60240"/>
        <label>1</label>
    </ligand>
</feature>
<dbReference type="InterPro" id="IPR032466">
    <property type="entry name" value="Metal_Hydrolase"/>
</dbReference>
<dbReference type="EMBL" id="SJPR01000001">
    <property type="protein sequence ID" value="TWU00011.1"/>
    <property type="molecule type" value="Genomic_DNA"/>
</dbReference>
<dbReference type="Proteomes" id="UP000317421">
    <property type="component" value="Unassembled WGS sequence"/>
</dbReference>
<evidence type="ECO:0000256" key="1">
    <source>
        <dbReference type="ARBA" id="ARBA00009275"/>
    </source>
</evidence>
<feature type="binding site" evidence="4">
    <location>
        <position position="6"/>
    </location>
    <ligand>
        <name>a divalent metal cation</name>
        <dbReference type="ChEBI" id="CHEBI:60240"/>
        <label>1</label>
    </ligand>
</feature>
<dbReference type="InterPro" id="IPR001130">
    <property type="entry name" value="TatD-like"/>
</dbReference>
<dbReference type="GO" id="GO:0046872">
    <property type="term" value="F:metal ion binding"/>
    <property type="evidence" value="ECO:0007669"/>
    <property type="project" value="UniProtKB-KW"/>
</dbReference>
<dbReference type="AlphaFoldDB" id="A0A5C6AKS9"/>
<dbReference type="PROSITE" id="PS01091">
    <property type="entry name" value="TATD_3"/>
    <property type="match status" value="1"/>
</dbReference>